<evidence type="ECO:0000256" key="6">
    <source>
        <dbReference type="ARBA" id="ARBA00022842"/>
    </source>
</evidence>
<dbReference type="SUPFAM" id="SSF144083">
    <property type="entry name" value="Magnesium transport protein CorA, transmembrane region"/>
    <property type="match status" value="1"/>
</dbReference>
<evidence type="ECO:0000256" key="8">
    <source>
        <dbReference type="ARBA" id="ARBA00023065"/>
    </source>
</evidence>
<evidence type="ECO:0000256" key="13">
    <source>
        <dbReference type="SAM" id="Coils"/>
    </source>
</evidence>
<keyword evidence="15" id="KW-1185">Reference proteome</keyword>
<dbReference type="CDD" id="cd12828">
    <property type="entry name" value="TmCorA-like_1"/>
    <property type="match status" value="1"/>
</dbReference>
<dbReference type="GO" id="GO:0015095">
    <property type="term" value="F:magnesium ion transmembrane transporter activity"/>
    <property type="evidence" value="ECO:0007669"/>
    <property type="project" value="UniProtKB-UniRule"/>
</dbReference>
<name>A0A1I6XSS9_9FLAO</name>
<comment type="function">
    <text evidence="11">Mediates influx of magnesium ions. Alternates between open and closed states. Activated by low cytoplasmic Mg(2+) levels. Inactive when cytoplasmic Mg(2+) levels are high.</text>
</comment>
<proteinExistence type="inferred from homology"/>
<evidence type="ECO:0000256" key="11">
    <source>
        <dbReference type="ARBA" id="ARBA00045497"/>
    </source>
</evidence>
<evidence type="ECO:0000256" key="2">
    <source>
        <dbReference type="ARBA" id="ARBA00009765"/>
    </source>
</evidence>
<keyword evidence="9 12" id="KW-0472">Membrane</keyword>
<keyword evidence="4 12" id="KW-1003">Cell membrane</keyword>
<protein>
    <recommendedName>
        <fullName evidence="12">Magnesium transport protein CorA</fullName>
    </recommendedName>
</protein>
<dbReference type="Pfam" id="PF01544">
    <property type="entry name" value="CorA"/>
    <property type="match status" value="1"/>
</dbReference>
<comment type="subcellular location">
    <subcellularLocation>
        <location evidence="1">Cell membrane</location>
        <topology evidence="1">Multi-pass membrane protein</topology>
    </subcellularLocation>
    <subcellularLocation>
        <location evidence="12">Membrane</location>
        <topology evidence="12">Multi-pass membrane protein</topology>
    </subcellularLocation>
</comment>
<evidence type="ECO:0000313" key="15">
    <source>
        <dbReference type="Proteomes" id="UP000236454"/>
    </source>
</evidence>
<dbReference type="GO" id="GO:0005886">
    <property type="term" value="C:plasma membrane"/>
    <property type="evidence" value="ECO:0007669"/>
    <property type="project" value="UniProtKB-SubCell"/>
</dbReference>
<evidence type="ECO:0000256" key="10">
    <source>
        <dbReference type="ARBA" id="ARBA00034269"/>
    </source>
</evidence>
<accession>A0A1I6XSS9</accession>
<dbReference type="GO" id="GO:0015087">
    <property type="term" value="F:cobalt ion transmembrane transporter activity"/>
    <property type="evidence" value="ECO:0007669"/>
    <property type="project" value="UniProtKB-UniRule"/>
</dbReference>
<comment type="catalytic activity">
    <reaction evidence="10">
        <text>Mg(2+)(in) = Mg(2+)(out)</text>
        <dbReference type="Rhea" id="RHEA:29827"/>
        <dbReference type="ChEBI" id="CHEBI:18420"/>
    </reaction>
</comment>
<dbReference type="PANTHER" id="PTHR46494:SF1">
    <property type="entry name" value="CORA FAMILY METAL ION TRANSPORTER (EUROFUNG)"/>
    <property type="match status" value="1"/>
</dbReference>
<dbReference type="Proteomes" id="UP000236454">
    <property type="component" value="Unassembled WGS sequence"/>
</dbReference>
<dbReference type="AlphaFoldDB" id="A0A1I6XSS9"/>
<dbReference type="EMBL" id="FPAS01000001">
    <property type="protein sequence ID" value="SFT40794.1"/>
    <property type="molecule type" value="Genomic_DNA"/>
</dbReference>
<keyword evidence="13" id="KW-0175">Coiled coil</keyword>
<dbReference type="Gene3D" id="3.30.460.20">
    <property type="entry name" value="CorA soluble domain-like"/>
    <property type="match status" value="1"/>
</dbReference>
<feature type="transmembrane region" description="Helical" evidence="12">
    <location>
        <begin position="278"/>
        <end position="299"/>
    </location>
</feature>
<organism evidence="14 15">
    <name type="scientific">Lishizhenia tianjinensis</name>
    <dbReference type="NCBI Taxonomy" id="477690"/>
    <lineage>
        <taxon>Bacteria</taxon>
        <taxon>Pseudomonadati</taxon>
        <taxon>Bacteroidota</taxon>
        <taxon>Flavobacteriia</taxon>
        <taxon>Flavobacteriales</taxon>
        <taxon>Crocinitomicaceae</taxon>
        <taxon>Lishizhenia</taxon>
    </lineage>
</organism>
<dbReference type="InterPro" id="IPR045861">
    <property type="entry name" value="CorA_cytoplasmic_dom"/>
</dbReference>
<evidence type="ECO:0000256" key="4">
    <source>
        <dbReference type="ARBA" id="ARBA00022475"/>
    </source>
</evidence>
<dbReference type="FunFam" id="1.20.58.340:FF:000004">
    <property type="entry name" value="Magnesium transport protein CorA"/>
    <property type="match status" value="1"/>
</dbReference>
<evidence type="ECO:0000256" key="1">
    <source>
        <dbReference type="ARBA" id="ARBA00004651"/>
    </source>
</evidence>
<dbReference type="Gene3D" id="1.20.58.340">
    <property type="entry name" value="Magnesium transport protein CorA, transmembrane region"/>
    <property type="match status" value="2"/>
</dbReference>
<dbReference type="OrthoDB" id="9803416at2"/>
<dbReference type="RefSeq" id="WP_090245744.1">
    <property type="nucleotide sequence ID" value="NZ_FPAS01000001.1"/>
</dbReference>
<evidence type="ECO:0000256" key="9">
    <source>
        <dbReference type="ARBA" id="ARBA00023136"/>
    </source>
</evidence>
<comment type="similarity">
    <text evidence="2 12">Belongs to the CorA metal ion transporter (MIT) (TC 1.A.35) family.</text>
</comment>
<evidence type="ECO:0000256" key="12">
    <source>
        <dbReference type="RuleBase" id="RU362010"/>
    </source>
</evidence>
<evidence type="ECO:0000313" key="14">
    <source>
        <dbReference type="EMBL" id="SFT40794.1"/>
    </source>
</evidence>
<reference evidence="14 15" key="1">
    <citation type="submission" date="2016-10" db="EMBL/GenBank/DDBJ databases">
        <authorList>
            <person name="de Groot N.N."/>
        </authorList>
    </citation>
    <scope>NUCLEOTIDE SEQUENCE [LARGE SCALE GENOMIC DNA]</scope>
    <source>
        <strain evidence="14 15">CGMCC 1.7005</strain>
    </source>
</reference>
<dbReference type="PANTHER" id="PTHR46494">
    <property type="entry name" value="CORA FAMILY METAL ION TRANSPORTER (EUROFUNG)"/>
    <property type="match status" value="1"/>
</dbReference>
<evidence type="ECO:0000256" key="3">
    <source>
        <dbReference type="ARBA" id="ARBA00022448"/>
    </source>
</evidence>
<dbReference type="GO" id="GO:0050897">
    <property type="term" value="F:cobalt ion binding"/>
    <property type="evidence" value="ECO:0007669"/>
    <property type="project" value="TreeGrafter"/>
</dbReference>
<evidence type="ECO:0000256" key="5">
    <source>
        <dbReference type="ARBA" id="ARBA00022692"/>
    </source>
</evidence>
<keyword evidence="3 12" id="KW-0813">Transport</keyword>
<dbReference type="InterPro" id="IPR004488">
    <property type="entry name" value="Mg/Co-transport_prot_CorA"/>
</dbReference>
<dbReference type="SUPFAM" id="SSF143865">
    <property type="entry name" value="CorA soluble domain-like"/>
    <property type="match status" value="1"/>
</dbReference>
<dbReference type="GO" id="GO:0000287">
    <property type="term" value="F:magnesium ion binding"/>
    <property type="evidence" value="ECO:0007669"/>
    <property type="project" value="TreeGrafter"/>
</dbReference>
<keyword evidence="6 12" id="KW-0460">Magnesium</keyword>
<dbReference type="NCBIfam" id="TIGR00383">
    <property type="entry name" value="corA"/>
    <property type="match status" value="1"/>
</dbReference>
<sequence>MDDNKLKIPTQYYAYNAEEVNLIKSNAQECFPVWLDNYKHDHSVHWLNFHSIDCKEEIEDFATEMGLHPLSVEDIYTFVQRPKVEEFDSYIFFSLRSLEPNTTSLELKKEQLSFILGSNYLISFQEKKSDHFTDVRERIEFDKGRIRKRGADYLLYKLLEAIIDNYFEVIEDVQQKIEEYDIRMAEEDDHSLFKEIEAEKRQLIELRQVVFPLKELFGQLEKLNNIQIDEENKYFFSDLRDNCLSLLDEIESNKSILEGLGNIYYAIQGQKMNEIMKVLTIVGAIFIPLTFIAGIYGMNFDNIPELHYKNAYFYCMAVMIILAIAMLIYFKRKKWL</sequence>
<keyword evidence="5 12" id="KW-0812">Transmembrane</keyword>
<gene>
    <name evidence="12" type="primary">corA</name>
    <name evidence="14" type="ORF">SAMN05216474_0394</name>
</gene>
<evidence type="ECO:0000256" key="7">
    <source>
        <dbReference type="ARBA" id="ARBA00022989"/>
    </source>
</evidence>
<feature type="coiled-coil region" evidence="13">
    <location>
        <begin position="163"/>
        <end position="190"/>
    </location>
</feature>
<feature type="transmembrane region" description="Helical" evidence="12">
    <location>
        <begin position="311"/>
        <end position="330"/>
    </location>
</feature>
<dbReference type="InterPro" id="IPR045863">
    <property type="entry name" value="CorA_TM1_TM2"/>
</dbReference>
<dbReference type="STRING" id="477690.SAMN05216474_0394"/>
<dbReference type="InterPro" id="IPR002523">
    <property type="entry name" value="MgTranspt_CorA/ZnTranspt_ZntB"/>
</dbReference>
<keyword evidence="8 12" id="KW-0406">Ion transport</keyword>
<keyword evidence="7 12" id="KW-1133">Transmembrane helix</keyword>